<evidence type="ECO:0000313" key="2">
    <source>
        <dbReference type="Proteomes" id="UP000447545"/>
    </source>
</evidence>
<sequence>NDLLKEGMVIAFEPFISTSAEEVYEESDGWTFKTKNKSFVAQYEHTVIITKDKPIITTL</sequence>
<comment type="caution">
    <text evidence="1">The sequence shown here is derived from an EMBL/GenBank/DDBJ whole genome shotgun (WGS) entry which is preliminary data.</text>
</comment>
<reference evidence="1 2" key="1">
    <citation type="submission" date="2019-11" db="EMBL/GenBank/DDBJ databases">
        <title>Winogradskyella ouciana sp. nov., isolated from the hadal seawater of the Mariana Trench.</title>
        <authorList>
            <person name="Liu R."/>
        </authorList>
    </citation>
    <scope>NUCLEOTIDE SEQUENCE [LARGE SCALE GENOMIC DNA]</scope>
    <source>
        <strain evidence="1 2">ZXX205</strain>
    </source>
</reference>
<dbReference type="Proteomes" id="UP000447545">
    <property type="component" value="Unassembled WGS sequence"/>
</dbReference>
<dbReference type="EMBL" id="WJYA01000231">
    <property type="protein sequence ID" value="MTE28455.1"/>
    <property type="molecule type" value="Genomic_DNA"/>
</dbReference>
<dbReference type="Gene3D" id="3.90.230.10">
    <property type="entry name" value="Creatinase/methionine aminopeptidase superfamily"/>
    <property type="match status" value="1"/>
</dbReference>
<dbReference type="SUPFAM" id="SSF55920">
    <property type="entry name" value="Creatinase/aminopeptidase"/>
    <property type="match status" value="1"/>
</dbReference>
<keyword evidence="2" id="KW-1185">Reference proteome</keyword>
<organism evidence="1 2">
    <name type="scientific">Winogradskyella ouciana</name>
    <dbReference type="NCBI Taxonomy" id="2608631"/>
    <lineage>
        <taxon>Bacteria</taxon>
        <taxon>Pseudomonadati</taxon>
        <taxon>Bacteroidota</taxon>
        <taxon>Flavobacteriia</taxon>
        <taxon>Flavobacteriales</taxon>
        <taxon>Flavobacteriaceae</taxon>
        <taxon>Winogradskyella</taxon>
    </lineage>
</organism>
<name>A0A7K1GH95_9FLAO</name>
<gene>
    <name evidence="1" type="ORF">F1003_16165</name>
</gene>
<proteinExistence type="predicted"/>
<protein>
    <submittedName>
        <fullName evidence="1">M24 family metallopeptidase</fullName>
    </submittedName>
</protein>
<evidence type="ECO:0000313" key="1">
    <source>
        <dbReference type="EMBL" id="MTE28455.1"/>
    </source>
</evidence>
<accession>A0A7K1GH95</accession>
<feature type="non-terminal residue" evidence="1">
    <location>
        <position position="1"/>
    </location>
</feature>
<dbReference type="AlphaFoldDB" id="A0A7K1GH95"/>
<dbReference type="InterPro" id="IPR036005">
    <property type="entry name" value="Creatinase/aminopeptidase-like"/>
</dbReference>